<evidence type="ECO:0000259" key="1">
    <source>
        <dbReference type="Pfam" id="PF23845"/>
    </source>
</evidence>
<dbReference type="OrthoDB" id="5418at10239"/>
<proteinExistence type="predicted"/>
<gene>
    <name evidence="2" type="ORF">ADP65_00068</name>
</gene>
<dbReference type="InterPro" id="IPR057122">
    <property type="entry name" value="TIM-barrel_NCTSP"/>
</dbReference>
<evidence type="ECO:0000313" key="2">
    <source>
        <dbReference type="EMBL" id="ALA45537.1"/>
    </source>
</evidence>
<sequence>MGVAIDMATQDAVVAMPEAALEEQQVLIRQMQAELVAEMPGLILGAHTVQYGPNDYAFEPGIGQIHYLPATSQRICKDLAQSYLALIGDYPLVSPIKPTRDSYEFVGRLGIDPVNEPEPVNWPTMEYYRRFLRLLHERNFKFVNSVAYEILDFFMPEEWKQRNWLGLPAQSGWYPPSSFIQPANEAPLDYIAKVQIQILKAGQEIGMVPYFQIGEPWWWDGSYNNGEGKNAPCLYDQRTMDLYKQETGNDVPMPMIKSIFDPVADNQWPYIDWLRTKLGDSTNYVRDKVKAAFPNAQATLLFFSPQVMSPASDLTFRLNFPMDEWVYPNYEFVQIEDYDWIIDGRLDLVPQTFTAATELLKYPLEVVHYFIGFTLLPEDAKRIWGNTDKAWALAQEAGIKIIYPWSYTQVMRDGVYFARPKVCGC</sequence>
<dbReference type="EMBL" id="KT321317">
    <property type="protein sequence ID" value="ALA45537.1"/>
    <property type="molecule type" value="Genomic_DNA"/>
</dbReference>
<organism evidence="2 3">
    <name type="scientific">Achromobacter phage phiAxp-3</name>
    <dbReference type="NCBI Taxonomy" id="1664247"/>
    <lineage>
        <taxon>Viruses</taxon>
        <taxon>Duplodnaviria</taxon>
        <taxon>Heunggongvirae</taxon>
        <taxon>Uroviricota</taxon>
        <taxon>Caudoviricetes</taxon>
        <taxon>Schitoviridae</taxon>
        <taxon>Rothmandenesvirinae</taxon>
        <taxon>Dongdastvirus</taxon>
        <taxon>Dongdastvirus Axp3</taxon>
    </lineage>
</organism>
<dbReference type="Pfam" id="PF23845">
    <property type="entry name" value="TIM-barrel_NCTSP"/>
    <property type="match status" value="1"/>
</dbReference>
<dbReference type="Proteomes" id="UP000203117">
    <property type="component" value="Segment"/>
</dbReference>
<dbReference type="RefSeq" id="YP_009208720.1">
    <property type="nucleotide sequence ID" value="NC_028908.2"/>
</dbReference>
<dbReference type="GeneID" id="26648398"/>
<feature type="domain" description="Non-contractile tail sheath TIM barrel" evidence="1">
    <location>
        <begin position="116"/>
        <end position="414"/>
    </location>
</feature>
<name>A0A0K2FHI2_9CAUD</name>
<protein>
    <recommendedName>
        <fullName evidence="1">Non-contractile tail sheath TIM barrel domain-containing protein</fullName>
    </recommendedName>
</protein>
<dbReference type="KEGG" id="vg:26648398"/>
<keyword evidence="3" id="KW-1185">Reference proteome</keyword>
<reference evidence="2" key="1">
    <citation type="submission" date="2016-02" db="EMBL/GenBank/DDBJ databases">
        <authorList>
            <person name="Zhao X."/>
        </authorList>
    </citation>
    <scope>NUCLEOTIDE SEQUENCE [LARGE SCALE GENOMIC DNA]</scope>
</reference>
<accession>A0A0K2FHI2</accession>
<evidence type="ECO:0000313" key="3">
    <source>
        <dbReference type="Proteomes" id="UP000203117"/>
    </source>
</evidence>